<dbReference type="EMBL" id="PUHY01000005">
    <property type="protein sequence ID" value="PQO37544.1"/>
    <property type="molecule type" value="Genomic_DNA"/>
</dbReference>
<feature type="domain" description="Insertion element IS402-like" evidence="1">
    <location>
        <begin position="6"/>
        <end position="77"/>
    </location>
</feature>
<comment type="caution">
    <text evidence="2">The sequence shown here is derived from an EMBL/GenBank/DDBJ whole genome shotgun (WGS) entry which is preliminary data.</text>
</comment>
<evidence type="ECO:0000313" key="3">
    <source>
        <dbReference type="Proteomes" id="UP000238322"/>
    </source>
</evidence>
<evidence type="ECO:0000313" key="2">
    <source>
        <dbReference type="EMBL" id="PQO37544.1"/>
    </source>
</evidence>
<gene>
    <name evidence="2" type="ORF">C5Y83_06260</name>
</gene>
<proteinExistence type="predicted"/>
<dbReference type="PANTHER" id="PTHR46637:SF1">
    <property type="entry name" value="BLL5188 PROTEIN"/>
    <property type="match status" value="1"/>
</dbReference>
<evidence type="ECO:0000259" key="1">
    <source>
        <dbReference type="Pfam" id="PF13340"/>
    </source>
</evidence>
<dbReference type="Pfam" id="PF13340">
    <property type="entry name" value="DUF4096"/>
    <property type="match status" value="1"/>
</dbReference>
<protein>
    <recommendedName>
        <fullName evidence="1">Insertion element IS402-like domain-containing protein</fullName>
    </recommendedName>
</protein>
<sequence>MARHRLTDDQWELIAGIFPPPARTGRPRVDRRMVVDGILWIMRTGAPWRDLPEEFGKWGTVYDLFTTWNQYGTLDDILDLLRSAHVDAGAIDNELWCVDGTTVRAARCAAGAVKGGG</sequence>
<dbReference type="InterPro" id="IPR025161">
    <property type="entry name" value="IS402-like_dom"/>
</dbReference>
<name>A0A2S8G080_9BACT</name>
<dbReference type="AlphaFoldDB" id="A0A2S8G080"/>
<dbReference type="InterPro" id="IPR052909">
    <property type="entry name" value="Transposase_6_like"/>
</dbReference>
<dbReference type="Proteomes" id="UP000238322">
    <property type="component" value="Unassembled WGS sequence"/>
</dbReference>
<organism evidence="2 3">
    <name type="scientific">Blastopirellula marina</name>
    <dbReference type="NCBI Taxonomy" id="124"/>
    <lineage>
        <taxon>Bacteria</taxon>
        <taxon>Pseudomonadati</taxon>
        <taxon>Planctomycetota</taxon>
        <taxon>Planctomycetia</taxon>
        <taxon>Pirellulales</taxon>
        <taxon>Pirellulaceae</taxon>
        <taxon>Blastopirellula</taxon>
    </lineage>
</organism>
<dbReference type="NCBIfam" id="NF033580">
    <property type="entry name" value="transpos_IS5_3"/>
    <property type="match status" value="1"/>
</dbReference>
<dbReference type="RefSeq" id="WP_105328793.1">
    <property type="nucleotide sequence ID" value="NZ_PUHY01000005.1"/>
</dbReference>
<dbReference type="PANTHER" id="PTHR46637">
    <property type="entry name" value="TIS1421-TRANSPOSASE PROTEIN A"/>
    <property type="match status" value="1"/>
</dbReference>
<accession>A0A2S8G080</accession>
<reference evidence="2 3" key="1">
    <citation type="submission" date="2018-02" db="EMBL/GenBank/DDBJ databases">
        <title>Comparative genomes isolates from brazilian mangrove.</title>
        <authorList>
            <person name="Araujo J.E."/>
            <person name="Taketani R.G."/>
            <person name="Silva M.C.P."/>
            <person name="Loureco M.V."/>
            <person name="Andreote F.D."/>
        </authorList>
    </citation>
    <scope>NUCLEOTIDE SEQUENCE [LARGE SCALE GENOMIC DNA]</scope>
    <source>
        <strain evidence="2 3">Hex-1 MGV</strain>
    </source>
</reference>